<name>A0A6P7G6G9_DIAVI</name>
<dbReference type="SUPFAM" id="SSF52540">
    <property type="entry name" value="P-loop containing nucleoside triphosphate hydrolases"/>
    <property type="match status" value="1"/>
</dbReference>
<dbReference type="InterPro" id="IPR005225">
    <property type="entry name" value="Small_GTP-bd"/>
</dbReference>
<dbReference type="InterPro" id="IPR027417">
    <property type="entry name" value="P-loop_NTPase"/>
</dbReference>
<dbReference type="Gene3D" id="3.40.50.300">
    <property type="entry name" value="P-loop containing nucleotide triphosphate hydrolases"/>
    <property type="match status" value="1"/>
</dbReference>
<evidence type="ECO:0000256" key="9">
    <source>
        <dbReference type="ARBA" id="ARBA00023289"/>
    </source>
</evidence>
<proteinExistence type="inferred from homology"/>
<keyword evidence="8" id="KW-0449">Lipoprotein</keyword>
<dbReference type="FunFam" id="3.40.50.300:FF:000983">
    <property type="entry name" value="Rho family GTPase"/>
    <property type="match status" value="1"/>
</dbReference>
<keyword evidence="7" id="KW-0472">Membrane</keyword>
<evidence type="ECO:0000256" key="8">
    <source>
        <dbReference type="ARBA" id="ARBA00023288"/>
    </source>
</evidence>
<evidence type="ECO:0000256" key="5">
    <source>
        <dbReference type="ARBA" id="ARBA00022741"/>
    </source>
</evidence>
<organism evidence="10">
    <name type="scientific">Diabrotica virgifera virgifera</name>
    <name type="common">western corn rootworm</name>
    <dbReference type="NCBI Taxonomy" id="50390"/>
    <lineage>
        <taxon>Eukaryota</taxon>
        <taxon>Metazoa</taxon>
        <taxon>Ecdysozoa</taxon>
        <taxon>Arthropoda</taxon>
        <taxon>Hexapoda</taxon>
        <taxon>Insecta</taxon>
        <taxon>Pterygota</taxon>
        <taxon>Neoptera</taxon>
        <taxon>Endopterygota</taxon>
        <taxon>Coleoptera</taxon>
        <taxon>Polyphaga</taxon>
        <taxon>Cucujiformia</taxon>
        <taxon>Chrysomeloidea</taxon>
        <taxon>Chrysomelidae</taxon>
        <taxon>Galerucinae</taxon>
        <taxon>Diabroticina</taxon>
        <taxon>Diabroticites</taxon>
        <taxon>Diabrotica</taxon>
    </lineage>
</organism>
<dbReference type="PROSITE" id="PS51419">
    <property type="entry name" value="RAB"/>
    <property type="match status" value="1"/>
</dbReference>
<dbReference type="RefSeq" id="XP_028140463.1">
    <property type="nucleotide sequence ID" value="XM_028284662.1"/>
</dbReference>
<dbReference type="PANTHER" id="PTHR24072">
    <property type="entry name" value="RHO FAMILY GTPASE"/>
    <property type="match status" value="1"/>
</dbReference>
<dbReference type="AlphaFoldDB" id="A0A6P7G6G9"/>
<dbReference type="GO" id="GO:0003924">
    <property type="term" value="F:GTPase activity"/>
    <property type="evidence" value="ECO:0007669"/>
    <property type="project" value="InterPro"/>
</dbReference>
<dbReference type="NCBIfam" id="TIGR00231">
    <property type="entry name" value="small_GTP"/>
    <property type="match status" value="1"/>
</dbReference>
<dbReference type="PROSITE" id="PS51421">
    <property type="entry name" value="RAS"/>
    <property type="match status" value="1"/>
</dbReference>
<keyword evidence="3" id="KW-1003">Cell membrane</keyword>
<dbReference type="InterPro" id="IPR003578">
    <property type="entry name" value="Small_GTPase_Rho"/>
</dbReference>
<evidence type="ECO:0000256" key="6">
    <source>
        <dbReference type="ARBA" id="ARBA00023134"/>
    </source>
</evidence>
<dbReference type="SMART" id="SM00173">
    <property type="entry name" value="RAS"/>
    <property type="match status" value="1"/>
</dbReference>
<dbReference type="GO" id="GO:0007264">
    <property type="term" value="P:small GTPase-mediated signal transduction"/>
    <property type="evidence" value="ECO:0007669"/>
    <property type="project" value="InterPro"/>
</dbReference>
<evidence type="ECO:0000256" key="3">
    <source>
        <dbReference type="ARBA" id="ARBA00022475"/>
    </source>
</evidence>
<sequence>MDVITTFSHRHNHIQHEPSIVPLERKKIVIIGDKSSGKTSLLRAFTQEVSPVEYIPKILEYALVDVRTAGKDIELALWNTAGQEHFDRLCSILYPDADAILLCFSFDKPETLDSVVNKWYPEIQKRCKNVSIILVGNKVDLRYDFQLIKTLRKIKKAPVRSSEAKAVADGIKAFSYVECSAKTHVGVNEVFHNAVRAIVSPKRERKRSSRLFFHKNNHVASPVC</sequence>
<keyword evidence="9" id="KW-0636">Prenylation</keyword>
<dbReference type="GO" id="GO:0003006">
    <property type="term" value="P:developmental process involved in reproduction"/>
    <property type="evidence" value="ECO:0007669"/>
    <property type="project" value="UniProtKB-ARBA"/>
</dbReference>
<evidence type="ECO:0000313" key="10">
    <source>
        <dbReference type="RefSeq" id="XP_028140463.1"/>
    </source>
</evidence>
<evidence type="ECO:0000256" key="4">
    <source>
        <dbReference type="ARBA" id="ARBA00022481"/>
    </source>
</evidence>
<dbReference type="GO" id="GO:0001667">
    <property type="term" value="P:ameboidal-type cell migration"/>
    <property type="evidence" value="ECO:0007669"/>
    <property type="project" value="UniProtKB-ARBA"/>
</dbReference>
<keyword evidence="4" id="KW-0488">Methylation</keyword>
<comment type="similarity">
    <text evidence="2">Belongs to the small GTPase superfamily. Rho family.</text>
</comment>
<dbReference type="SMART" id="SM00175">
    <property type="entry name" value="RAB"/>
    <property type="match status" value="1"/>
</dbReference>
<dbReference type="SMART" id="SM00174">
    <property type="entry name" value="RHO"/>
    <property type="match status" value="1"/>
</dbReference>
<keyword evidence="6" id="KW-0342">GTP-binding</keyword>
<evidence type="ECO:0000256" key="2">
    <source>
        <dbReference type="ARBA" id="ARBA00010142"/>
    </source>
</evidence>
<evidence type="ECO:0000256" key="1">
    <source>
        <dbReference type="ARBA" id="ARBA00004342"/>
    </source>
</evidence>
<gene>
    <name evidence="10" type="primary">LOC114334588</name>
</gene>
<reference evidence="10" key="1">
    <citation type="submission" date="2025-08" db="UniProtKB">
        <authorList>
            <consortium name="RefSeq"/>
        </authorList>
    </citation>
    <scope>IDENTIFICATION</scope>
    <source>
        <tissue evidence="10">Whole insect</tissue>
    </source>
</reference>
<evidence type="ECO:0000256" key="7">
    <source>
        <dbReference type="ARBA" id="ARBA00023136"/>
    </source>
</evidence>
<dbReference type="PRINTS" id="PR00449">
    <property type="entry name" value="RASTRNSFRMNG"/>
</dbReference>
<dbReference type="PROSITE" id="PS51420">
    <property type="entry name" value="RHO"/>
    <property type="match status" value="1"/>
</dbReference>
<dbReference type="GO" id="GO:0005886">
    <property type="term" value="C:plasma membrane"/>
    <property type="evidence" value="ECO:0007669"/>
    <property type="project" value="UniProtKB-SubCell"/>
</dbReference>
<dbReference type="GO" id="GO:0035099">
    <property type="term" value="P:hemocyte migration"/>
    <property type="evidence" value="ECO:0007669"/>
    <property type="project" value="UniProtKB-ARBA"/>
</dbReference>
<dbReference type="GO" id="GO:0022412">
    <property type="term" value="P:cellular process involved in reproduction in multicellular organism"/>
    <property type="evidence" value="ECO:0007669"/>
    <property type="project" value="UniProtKB-ARBA"/>
</dbReference>
<dbReference type="InParanoid" id="A0A6P7G6G9"/>
<comment type="subcellular location">
    <subcellularLocation>
        <location evidence="1">Cell membrane</location>
        <topology evidence="1">Lipid-anchor</topology>
        <orientation evidence="1">Cytoplasmic side</orientation>
    </subcellularLocation>
</comment>
<protein>
    <submittedName>
        <fullName evidence="10">Ras-like GTP-binding protein rhoA</fullName>
    </submittedName>
</protein>
<keyword evidence="5" id="KW-0547">Nucleotide-binding</keyword>
<dbReference type="GO" id="GO:0005525">
    <property type="term" value="F:GTP binding"/>
    <property type="evidence" value="ECO:0007669"/>
    <property type="project" value="UniProtKB-KW"/>
</dbReference>
<dbReference type="GO" id="GO:0035006">
    <property type="term" value="P:melanization defense response"/>
    <property type="evidence" value="ECO:0007669"/>
    <property type="project" value="UniProtKB-ARBA"/>
</dbReference>
<dbReference type="InterPro" id="IPR001806">
    <property type="entry name" value="Small_GTPase"/>
</dbReference>
<dbReference type="Pfam" id="PF00071">
    <property type="entry name" value="Ras"/>
    <property type="match status" value="1"/>
</dbReference>
<accession>A0A6P7G6G9</accession>